<dbReference type="AlphaFoldDB" id="S5Y8T5"/>
<dbReference type="SUPFAM" id="SSF55729">
    <property type="entry name" value="Acyl-CoA N-acyltransferases (Nat)"/>
    <property type="match status" value="1"/>
</dbReference>
<dbReference type="CDD" id="cd04301">
    <property type="entry name" value="NAT_SF"/>
    <property type="match status" value="1"/>
</dbReference>
<dbReference type="PROSITE" id="PS51186">
    <property type="entry name" value="GNAT"/>
    <property type="match status" value="1"/>
</dbReference>
<reference evidence="2 3" key="1">
    <citation type="journal article" date="2014" name="BMC Genomics">
        <title>Architecture and functions of a multipartite genome of the methylotrophic bacterium Paracoccus aminophilus JCM 7686, containing primary and secondary chromids.</title>
        <authorList>
            <person name="Dziewit L."/>
            <person name="Czarnecki J."/>
            <person name="Wibberg D."/>
            <person name="Radlinska M."/>
            <person name="Mrozek P."/>
            <person name="Szymczak M."/>
            <person name="Schluter A."/>
            <person name="Puhler A."/>
            <person name="Bartosik D."/>
        </authorList>
    </citation>
    <scope>NUCLEOTIDE SEQUENCE [LARGE SCALE GENOMIC DNA]</scope>
    <source>
        <strain evidence="2">JCM 7686</strain>
    </source>
</reference>
<dbReference type="PANTHER" id="PTHR13355:SF11">
    <property type="entry name" value="GLUCOSAMINE 6-PHOSPHATE N-ACETYLTRANSFERASE"/>
    <property type="match status" value="1"/>
</dbReference>
<name>S5Y8T5_PARAH</name>
<dbReference type="Proteomes" id="UP000015480">
    <property type="component" value="Chromosome"/>
</dbReference>
<organism evidence="2 3">
    <name type="scientific">Paracoccus aminophilus JCM 7686</name>
    <dbReference type="NCBI Taxonomy" id="1367847"/>
    <lineage>
        <taxon>Bacteria</taxon>
        <taxon>Pseudomonadati</taxon>
        <taxon>Pseudomonadota</taxon>
        <taxon>Alphaproteobacteria</taxon>
        <taxon>Rhodobacterales</taxon>
        <taxon>Paracoccaceae</taxon>
        <taxon>Paracoccus</taxon>
    </lineage>
</organism>
<dbReference type="InterPro" id="IPR000182">
    <property type="entry name" value="GNAT_dom"/>
</dbReference>
<sequence length="138" mass="14920">MIEKTQDLALCQALRHKVFVEEQAISVEEEIDGRDGAAIHLLVRAEGRAVGTARLLIEGETGKIGRVAVLREWRGAGLGAALIRGALAELRAMPGVKRAKLGAQSHAIGFYERLGFSAYGPEYLDAGLPHRDMVLDFA</sequence>
<accession>S5Y8T5</accession>
<keyword evidence="2" id="KW-0808">Transferase</keyword>
<evidence type="ECO:0000313" key="3">
    <source>
        <dbReference type="Proteomes" id="UP000015480"/>
    </source>
</evidence>
<dbReference type="STRING" id="1367847.JCM7686_0654"/>
<evidence type="ECO:0000259" key="1">
    <source>
        <dbReference type="PROSITE" id="PS51186"/>
    </source>
</evidence>
<dbReference type="EC" id="2.3.1.-" evidence="2"/>
<dbReference type="PANTHER" id="PTHR13355">
    <property type="entry name" value="GLUCOSAMINE 6-PHOSPHATE N-ACETYLTRANSFERASE"/>
    <property type="match status" value="1"/>
</dbReference>
<dbReference type="HOGENOM" id="CLU_056607_6_4_5"/>
<dbReference type="InterPro" id="IPR039143">
    <property type="entry name" value="GNPNAT1-like"/>
</dbReference>
<dbReference type="eggNOG" id="COG2153">
    <property type="taxonomic scope" value="Bacteria"/>
</dbReference>
<evidence type="ECO:0000313" key="2">
    <source>
        <dbReference type="EMBL" id="AGT07763.1"/>
    </source>
</evidence>
<feature type="domain" description="N-acetyltransferase" evidence="1">
    <location>
        <begin position="1"/>
        <end position="138"/>
    </location>
</feature>
<keyword evidence="3" id="KW-1185">Reference proteome</keyword>
<dbReference type="EMBL" id="CP006650">
    <property type="protein sequence ID" value="AGT07763.1"/>
    <property type="molecule type" value="Genomic_DNA"/>
</dbReference>
<dbReference type="PATRIC" id="fig|1367847.3.peg.605"/>
<keyword evidence="2" id="KW-0012">Acyltransferase</keyword>
<dbReference type="Gene3D" id="3.40.630.30">
    <property type="match status" value="1"/>
</dbReference>
<dbReference type="GO" id="GO:0004343">
    <property type="term" value="F:glucosamine 6-phosphate N-acetyltransferase activity"/>
    <property type="evidence" value="ECO:0007669"/>
    <property type="project" value="TreeGrafter"/>
</dbReference>
<dbReference type="OrthoDB" id="9796171at2"/>
<proteinExistence type="predicted"/>
<gene>
    <name evidence="2" type="ORF">JCM7686_0654</name>
</gene>
<dbReference type="KEGG" id="pami:JCM7686_0654"/>
<dbReference type="Pfam" id="PF13673">
    <property type="entry name" value="Acetyltransf_10"/>
    <property type="match status" value="1"/>
</dbReference>
<dbReference type="RefSeq" id="WP_020949402.1">
    <property type="nucleotide sequence ID" value="NC_022041.1"/>
</dbReference>
<protein>
    <submittedName>
        <fullName evidence="2">GCN5-related N-acetyltransferase</fullName>
        <ecNumber evidence="2">2.3.1.-</ecNumber>
    </submittedName>
</protein>
<dbReference type="InterPro" id="IPR016181">
    <property type="entry name" value="Acyl_CoA_acyltransferase"/>
</dbReference>